<dbReference type="Proteomes" id="UP000012046">
    <property type="component" value="Unassembled WGS sequence"/>
</dbReference>
<dbReference type="EMBL" id="AHTH01000064">
    <property type="protein sequence ID" value="EHR39296.1"/>
    <property type="molecule type" value="Genomic_DNA"/>
</dbReference>
<proteinExistence type="predicted"/>
<feature type="chain" id="PRO_5003592427" description="DUF1318 domain-containing protein" evidence="1">
    <location>
        <begin position="32"/>
        <end position="124"/>
    </location>
</feature>
<protein>
    <recommendedName>
        <fullName evidence="4">DUF1318 domain-containing protein</fullName>
    </recommendedName>
</protein>
<evidence type="ECO:0000313" key="2">
    <source>
        <dbReference type="EMBL" id="EHR39296.1"/>
    </source>
</evidence>
<keyword evidence="1" id="KW-0732">Signal</keyword>
<dbReference type="Pfam" id="PF07027">
    <property type="entry name" value="DUF1318"/>
    <property type="match status" value="1"/>
</dbReference>
<feature type="signal peptide" evidence="1">
    <location>
        <begin position="1"/>
        <end position="31"/>
    </location>
</feature>
<dbReference type="PATRIC" id="fig|1129374.4.peg.3461"/>
<dbReference type="eggNOG" id="COG3784">
    <property type="taxonomic scope" value="Bacteria"/>
</dbReference>
<keyword evidence="3" id="KW-1185">Reference proteome</keyword>
<dbReference type="RefSeq" id="WP_008951979.1">
    <property type="nucleotide sequence ID" value="NZ_AHTH01000064.1"/>
</dbReference>
<organism evidence="2 3">
    <name type="scientific">Alishewanella jeotgali KCTC 22429</name>
    <dbReference type="NCBI Taxonomy" id="1129374"/>
    <lineage>
        <taxon>Bacteria</taxon>
        <taxon>Pseudomonadati</taxon>
        <taxon>Pseudomonadota</taxon>
        <taxon>Gammaproteobacteria</taxon>
        <taxon>Alteromonadales</taxon>
        <taxon>Alteromonadaceae</taxon>
        <taxon>Alishewanella</taxon>
    </lineage>
</organism>
<dbReference type="PIRSF" id="PIRSF025560">
    <property type="entry name" value="UCP025560"/>
    <property type="match status" value="1"/>
</dbReference>
<comment type="caution">
    <text evidence="2">The sequence shown here is derived from an EMBL/GenBank/DDBJ whole genome shotgun (WGS) entry which is preliminary data.</text>
</comment>
<evidence type="ECO:0000256" key="1">
    <source>
        <dbReference type="SAM" id="SignalP"/>
    </source>
</evidence>
<accession>H3ZJD6</accession>
<reference evidence="2 3" key="1">
    <citation type="journal article" date="2012" name="J. Bacteriol.">
        <title>Genome Sequence of Extracellular-Protease-Producing Alishewanella jeotgali Isolated from Traditional Korean Fermented Seafood.</title>
        <authorList>
            <person name="Jung J."/>
            <person name="Chun J."/>
            <person name="Park W."/>
        </authorList>
    </citation>
    <scope>NUCLEOTIDE SEQUENCE [LARGE SCALE GENOMIC DNA]</scope>
    <source>
        <strain evidence="2 3">KCTC 22429</strain>
    </source>
</reference>
<dbReference type="STRING" id="1129374.AJE_17520"/>
<evidence type="ECO:0000313" key="3">
    <source>
        <dbReference type="Proteomes" id="UP000012046"/>
    </source>
</evidence>
<dbReference type="InterPro" id="IPR008309">
    <property type="entry name" value="YdbL"/>
</dbReference>
<dbReference type="AlphaFoldDB" id="H3ZJD6"/>
<gene>
    <name evidence="2" type="ORF">AJE_17520</name>
</gene>
<sequence>MQVHKLITRALQHSRLLFLSLLLACSLPVLAMNLQQAMAALPNAKAQGLVGEQPNGYLGVVQAGTDTELLVKLINDARRAEYNRLARENNIAVSDVEAMAGQKAIERTVRGHFILLDGNWIQKR</sequence>
<name>H3ZJD6_9ALTE</name>
<evidence type="ECO:0008006" key="4">
    <source>
        <dbReference type="Google" id="ProtNLM"/>
    </source>
</evidence>